<dbReference type="AlphaFoldDB" id="A0A084EZ92"/>
<reference evidence="6" key="3">
    <citation type="submission" date="2023-04" db="EMBL/GenBank/DDBJ databases">
        <title>Molecular characterization of the Integrative and Conjugative elements harboring multidrug-resistance gene from Glaesserella (Haemophilus) parasuis.</title>
        <authorList>
            <person name="Che Y."/>
            <person name="Zhou L."/>
        </authorList>
    </citation>
    <scope>NUCLEOTIDE SEQUENCE</scope>
    <source>
        <strain evidence="6">Z44</strain>
    </source>
</reference>
<reference evidence="5" key="2">
    <citation type="submission" date="2021-03" db="EMBL/GenBank/DDBJ databases">
        <title>Characterization of a novel Integrative Conjugative Element in Glaesserella parasuis.</title>
        <authorList>
            <person name="Hu G."/>
            <person name="Sun H."/>
        </authorList>
    </citation>
    <scope>NUCLEOTIDE SEQUENCE</scope>
    <source>
        <strain evidence="5">GHP1807</strain>
    </source>
</reference>
<evidence type="ECO:0000313" key="7">
    <source>
        <dbReference type="Proteomes" id="UP000509790"/>
    </source>
</evidence>
<keyword evidence="3" id="KW-0732">Signal</keyword>
<evidence type="ECO:0000313" key="5">
    <source>
        <dbReference type="EMBL" id="QSX16209.1"/>
    </source>
</evidence>
<evidence type="ECO:0000313" key="6">
    <source>
        <dbReference type="EMBL" id="WGE10949.1"/>
    </source>
</evidence>
<protein>
    <submittedName>
        <fullName evidence="4">Conjugal transfer protein</fullName>
    </submittedName>
    <submittedName>
        <fullName evidence="6">RAQPRD family integrative conjugative element protein</fullName>
    </submittedName>
</protein>
<gene>
    <name evidence="4" type="ORF">FLK62_05410</name>
    <name evidence="5" type="ORF">J1G54_07385</name>
    <name evidence="6" type="ORF">QBL01_05080</name>
</gene>
<evidence type="ECO:0000256" key="3">
    <source>
        <dbReference type="SAM" id="SignalP"/>
    </source>
</evidence>
<dbReference type="Pfam" id="PF09686">
    <property type="entry name" value="Plasmid_RAQPRD"/>
    <property type="match status" value="1"/>
</dbReference>
<reference evidence="4 7" key="1">
    <citation type="submission" date="2019-06" db="EMBL/GenBank/DDBJ databases">
        <title>Complete genome sequence of Haemophilus parasuis HPS412.</title>
        <authorList>
            <person name="Yang S."/>
            <person name="Huang C."/>
        </authorList>
    </citation>
    <scope>NUCLEOTIDE SEQUENCE [LARGE SCALE GENOMIC DNA]</scope>
    <source>
        <strain evidence="4 7">HPS412</strain>
    </source>
</reference>
<dbReference type="Proteomes" id="UP000509790">
    <property type="component" value="Chromosome"/>
</dbReference>
<evidence type="ECO:0000313" key="4">
    <source>
        <dbReference type="EMBL" id="QKY72742.1"/>
    </source>
</evidence>
<dbReference type="Proteomes" id="UP001222296">
    <property type="component" value="Chromosome"/>
</dbReference>
<feature type="region of interest" description="Disordered" evidence="2">
    <location>
        <begin position="81"/>
        <end position="107"/>
    </location>
</feature>
<keyword evidence="1" id="KW-0175">Coiled coil</keyword>
<feature type="signal peptide" evidence="3">
    <location>
        <begin position="1"/>
        <end position="21"/>
    </location>
</feature>
<dbReference type="EMBL" id="CP071491">
    <property type="protein sequence ID" value="QSX16209.1"/>
    <property type="molecule type" value="Genomic_DNA"/>
</dbReference>
<feature type="compositionally biased region" description="Basic and acidic residues" evidence="2">
    <location>
        <begin position="98"/>
        <end position="107"/>
    </location>
</feature>
<evidence type="ECO:0000256" key="2">
    <source>
        <dbReference type="SAM" id="MobiDB-lite"/>
    </source>
</evidence>
<sequence>MQKQLTIFLLISTFFSFPVYANEKAELEQAIRQLESAQQALYRAQKHASNIRVKDRVYFDYAKAKQDIAIVRDGIDRYINSNRAQPRDPRQIRTLSGEYDKVRVNQK</sequence>
<dbReference type="RefSeq" id="WP_021112558.1">
    <property type="nucleotide sequence ID" value="NZ_CP041334.1"/>
</dbReference>
<accession>A0A084EZ92</accession>
<feature type="coiled-coil region" evidence="1">
    <location>
        <begin position="20"/>
        <end position="47"/>
    </location>
</feature>
<dbReference type="NCBIfam" id="TIGR01690">
    <property type="entry name" value="ICE_RAQPRD"/>
    <property type="match status" value="1"/>
</dbReference>
<dbReference type="EMBL" id="CP121769">
    <property type="protein sequence ID" value="WGE10949.1"/>
    <property type="molecule type" value="Genomic_DNA"/>
</dbReference>
<feature type="chain" id="PRO_5042676780" evidence="3">
    <location>
        <begin position="22"/>
        <end position="107"/>
    </location>
</feature>
<dbReference type="InterPro" id="IPR019110">
    <property type="entry name" value="Uncharacterised_RAQPRD"/>
</dbReference>
<name>A0A084EZ92_GLAPU</name>
<dbReference type="Proteomes" id="UP000662736">
    <property type="component" value="Chromosome"/>
</dbReference>
<evidence type="ECO:0000256" key="1">
    <source>
        <dbReference type="SAM" id="Coils"/>
    </source>
</evidence>
<dbReference type="EMBL" id="CP041334">
    <property type="protein sequence ID" value="QKY72742.1"/>
    <property type="molecule type" value="Genomic_DNA"/>
</dbReference>
<proteinExistence type="predicted"/>
<dbReference type="OrthoDB" id="8910666at2"/>
<organism evidence="4 7">
    <name type="scientific">Glaesserella parasuis</name>
    <name type="common">Haemophilus parasuis</name>
    <dbReference type="NCBI Taxonomy" id="738"/>
    <lineage>
        <taxon>Bacteria</taxon>
        <taxon>Pseudomonadati</taxon>
        <taxon>Pseudomonadota</taxon>
        <taxon>Gammaproteobacteria</taxon>
        <taxon>Pasteurellales</taxon>
        <taxon>Pasteurellaceae</taxon>
        <taxon>Glaesserella</taxon>
    </lineage>
</organism>
<dbReference type="GeneID" id="66619411"/>